<name>A0ABP7P053_9ACTN</name>
<evidence type="ECO:0000256" key="1">
    <source>
        <dbReference type="ARBA" id="ARBA00023015"/>
    </source>
</evidence>
<feature type="domain" description="HTH luxR-type" evidence="4">
    <location>
        <begin position="184"/>
        <end position="250"/>
    </location>
</feature>
<dbReference type="Proteomes" id="UP001418444">
    <property type="component" value="Unassembled WGS sequence"/>
</dbReference>
<proteinExistence type="predicted"/>
<dbReference type="SMART" id="SM00421">
    <property type="entry name" value="HTH_LUXR"/>
    <property type="match status" value="1"/>
</dbReference>
<dbReference type="PANTHER" id="PTHR44688">
    <property type="entry name" value="DNA-BINDING TRANSCRIPTIONAL ACTIVATOR DEVR_DOSR"/>
    <property type="match status" value="1"/>
</dbReference>
<keyword evidence="3" id="KW-0804">Transcription</keyword>
<dbReference type="EMBL" id="BAAAZW010000004">
    <property type="protein sequence ID" value="GAA3957443.1"/>
    <property type="molecule type" value="Genomic_DNA"/>
</dbReference>
<sequence>MQRRPRTALSSAEYDAIFAVLDDCADATDLPDFKLRLMDALHARYRFPNTTFLTGPTFRGAFRDPSPVTTGRIPGIIDEYHSGWYLDDMFSTRESFAALGRTRAISHSALRSLPSEAVDYLEGFLYRHRLRSASVLHLSLANNAHAMVGIFDDEGKEVVGERLAGLSLLARQLSVFAQTLPGGPQRSWRSRLTPRQRELGELVADGNTNDEIAAVLQIQPDTVKKHVSQILATTGARNRVEFAKMVLTEKLTAG</sequence>
<dbReference type="Pfam" id="PF00196">
    <property type="entry name" value="GerE"/>
    <property type="match status" value="1"/>
</dbReference>
<dbReference type="SUPFAM" id="SSF46894">
    <property type="entry name" value="C-terminal effector domain of the bipartite response regulators"/>
    <property type="match status" value="1"/>
</dbReference>
<dbReference type="RefSeq" id="WP_344782392.1">
    <property type="nucleotide sequence ID" value="NZ_BAAAZW010000004.1"/>
</dbReference>
<evidence type="ECO:0000259" key="4">
    <source>
        <dbReference type="PROSITE" id="PS50043"/>
    </source>
</evidence>
<evidence type="ECO:0000256" key="2">
    <source>
        <dbReference type="ARBA" id="ARBA00023125"/>
    </source>
</evidence>
<dbReference type="InterPro" id="IPR000792">
    <property type="entry name" value="Tscrpt_reg_LuxR_C"/>
</dbReference>
<dbReference type="CDD" id="cd06170">
    <property type="entry name" value="LuxR_C_like"/>
    <property type="match status" value="1"/>
</dbReference>
<dbReference type="PRINTS" id="PR00038">
    <property type="entry name" value="HTHLUXR"/>
</dbReference>
<dbReference type="Gene3D" id="1.10.10.10">
    <property type="entry name" value="Winged helix-like DNA-binding domain superfamily/Winged helix DNA-binding domain"/>
    <property type="match status" value="1"/>
</dbReference>
<dbReference type="PROSITE" id="PS50043">
    <property type="entry name" value="HTH_LUXR_2"/>
    <property type="match status" value="1"/>
</dbReference>
<evidence type="ECO:0000256" key="3">
    <source>
        <dbReference type="ARBA" id="ARBA00023163"/>
    </source>
</evidence>
<keyword evidence="2" id="KW-0238">DNA-binding</keyword>
<evidence type="ECO:0000313" key="5">
    <source>
        <dbReference type="EMBL" id="GAA3957443.1"/>
    </source>
</evidence>
<dbReference type="InterPro" id="IPR016032">
    <property type="entry name" value="Sig_transdc_resp-reg_C-effctor"/>
</dbReference>
<keyword evidence="1" id="KW-0805">Transcription regulation</keyword>
<comment type="caution">
    <text evidence="5">The sequence shown here is derived from an EMBL/GenBank/DDBJ whole genome shotgun (WGS) entry which is preliminary data.</text>
</comment>
<dbReference type="InterPro" id="IPR036388">
    <property type="entry name" value="WH-like_DNA-bd_sf"/>
</dbReference>
<gene>
    <name evidence="5" type="ORF">GCM10022231_15830</name>
</gene>
<dbReference type="PANTHER" id="PTHR44688:SF16">
    <property type="entry name" value="DNA-BINDING TRANSCRIPTIONAL ACTIVATOR DEVR_DOSR"/>
    <property type="match status" value="1"/>
</dbReference>
<protein>
    <recommendedName>
        <fullName evidence="4">HTH luxR-type domain-containing protein</fullName>
    </recommendedName>
</protein>
<keyword evidence="6" id="KW-1185">Reference proteome</keyword>
<accession>A0ABP7P053</accession>
<organism evidence="5 6">
    <name type="scientific">Gordonia caeni</name>
    <dbReference type="NCBI Taxonomy" id="1007097"/>
    <lineage>
        <taxon>Bacteria</taxon>
        <taxon>Bacillati</taxon>
        <taxon>Actinomycetota</taxon>
        <taxon>Actinomycetes</taxon>
        <taxon>Mycobacteriales</taxon>
        <taxon>Gordoniaceae</taxon>
        <taxon>Gordonia</taxon>
    </lineage>
</organism>
<evidence type="ECO:0000313" key="6">
    <source>
        <dbReference type="Proteomes" id="UP001418444"/>
    </source>
</evidence>
<reference evidence="6" key="1">
    <citation type="journal article" date="2019" name="Int. J. Syst. Evol. Microbiol.">
        <title>The Global Catalogue of Microorganisms (GCM) 10K type strain sequencing project: providing services to taxonomists for standard genome sequencing and annotation.</title>
        <authorList>
            <consortium name="The Broad Institute Genomics Platform"/>
            <consortium name="The Broad Institute Genome Sequencing Center for Infectious Disease"/>
            <person name="Wu L."/>
            <person name="Ma J."/>
        </authorList>
    </citation>
    <scope>NUCLEOTIDE SEQUENCE [LARGE SCALE GENOMIC DNA]</scope>
    <source>
        <strain evidence="6">JCM 16923</strain>
    </source>
</reference>